<dbReference type="CDD" id="cd22910">
    <property type="entry name" value="HFD_H2B"/>
    <property type="match status" value="1"/>
</dbReference>
<evidence type="ECO:0000256" key="1">
    <source>
        <dbReference type="ARBA" id="ARBA00006846"/>
    </source>
</evidence>
<comment type="similarity">
    <text evidence="1">Belongs to the histone H2B family.</text>
</comment>
<evidence type="ECO:0000259" key="2">
    <source>
        <dbReference type="Pfam" id="PF00125"/>
    </source>
</evidence>
<dbReference type="InterPro" id="IPR000558">
    <property type="entry name" value="Histone_H2B"/>
</dbReference>
<dbReference type="InterPro" id="IPR009072">
    <property type="entry name" value="Histone-fold"/>
</dbReference>
<comment type="caution">
    <text evidence="3">The sequence shown here is derived from an EMBL/GenBank/DDBJ whole genome shotgun (WGS) entry which is preliminary data.</text>
</comment>
<dbReference type="FunFam" id="1.10.20.10:FF:000043">
    <property type="entry name" value="Histone H2B"/>
    <property type="match status" value="1"/>
</dbReference>
<evidence type="ECO:0000313" key="4">
    <source>
        <dbReference type="Proteomes" id="UP001627154"/>
    </source>
</evidence>
<dbReference type="SUPFAM" id="SSF47113">
    <property type="entry name" value="Histone-fold"/>
    <property type="match status" value="1"/>
</dbReference>
<name>A0ABD2WSK1_9HYME</name>
<dbReference type="Gene3D" id="1.10.20.10">
    <property type="entry name" value="Histone, subunit A"/>
    <property type="match status" value="1"/>
</dbReference>
<dbReference type="PRINTS" id="PR00621">
    <property type="entry name" value="HISTONEH2B"/>
</dbReference>
<dbReference type="GO" id="GO:0005634">
    <property type="term" value="C:nucleus"/>
    <property type="evidence" value="ECO:0007669"/>
    <property type="project" value="UniProtKB-ARBA"/>
</dbReference>
<keyword evidence="4" id="KW-1185">Reference proteome</keyword>
<proteinExistence type="inferred from homology"/>
<reference evidence="3 4" key="1">
    <citation type="journal article" date="2024" name="bioRxiv">
        <title>A reference genome for Trichogramma kaykai: A tiny desert-dwelling parasitoid wasp with competing sex-ratio distorters.</title>
        <authorList>
            <person name="Culotta J."/>
            <person name="Lindsey A.R."/>
        </authorList>
    </citation>
    <scope>NUCLEOTIDE SEQUENCE [LARGE SCALE GENOMIC DNA]</scope>
    <source>
        <strain evidence="3 4">KSX58</strain>
    </source>
</reference>
<protein>
    <recommendedName>
        <fullName evidence="2">Core Histone H2A/H2B/H3 domain-containing protein</fullName>
    </recommendedName>
</protein>
<dbReference type="PANTHER" id="PTHR23428">
    <property type="entry name" value="HISTONE H2B"/>
    <property type="match status" value="1"/>
</dbReference>
<dbReference type="Pfam" id="PF00125">
    <property type="entry name" value="Histone"/>
    <property type="match status" value="1"/>
</dbReference>
<feature type="domain" description="Core Histone H2A/H2B/H3" evidence="2">
    <location>
        <begin position="37"/>
        <end position="109"/>
    </location>
</feature>
<dbReference type="InterPro" id="IPR007125">
    <property type="entry name" value="H2A/H2B/H3"/>
</dbReference>
<sequence length="132" mass="14574">MSSGDQSAESFHGEDDFNKKKLESLKNLQGRVGGADKKVKRKTDKESLGIYLYKDLKQVHADLDVSSKAMSIMNSSVNDILERKATEASCLAAYSNKSTVTSWEIQTAVEPLLLGELVKQMISEGTKFVTVR</sequence>
<dbReference type="Proteomes" id="UP001627154">
    <property type="component" value="Unassembled WGS sequence"/>
</dbReference>
<dbReference type="SMART" id="SM00427">
    <property type="entry name" value="H2B"/>
    <property type="match status" value="1"/>
</dbReference>
<dbReference type="EMBL" id="JBJJXI010000082">
    <property type="protein sequence ID" value="KAL3395441.1"/>
    <property type="molecule type" value="Genomic_DNA"/>
</dbReference>
<accession>A0ABD2WSK1</accession>
<dbReference type="AlphaFoldDB" id="A0ABD2WSK1"/>
<organism evidence="3 4">
    <name type="scientific">Trichogramma kaykai</name>
    <dbReference type="NCBI Taxonomy" id="54128"/>
    <lineage>
        <taxon>Eukaryota</taxon>
        <taxon>Metazoa</taxon>
        <taxon>Ecdysozoa</taxon>
        <taxon>Arthropoda</taxon>
        <taxon>Hexapoda</taxon>
        <taxon>Insecta</taxon>
        <taxon>Pterygota</taxon>
        <taxon>Neoptera</taxon>
        <taxon>Endopterygota</taxon>
        <taxon>Hymenoptera</taxon>
        <taxon>Apocrita</taxon>
        <taxon>Proctotrupomorpha</taxon>
        <taxon>Chalcidoidea</taxon>
        <taxon>Trichogrammatidae</taxon>
        <taxon>Trichogramma</taxon>
    </lineage>
</organism>
<gene>
    <name evidence="3" type="ORF">TKK_010542</name>
</gene>
<evidence type="ECO:0000313" key="3">
    <source>
        <dbReference type="EMBL" id="KAL3395441.1"/>
    </source>
</evidence>